<reference evidence="1" key="1">
    <citation type="submission" date="2019-02" db="EMBL/GenBank/DDBJ databases">
        <authorList>
            <person name="Gruber-Vodicka R. H."/>
            <person name="Seah K. B. B."/>
        </authorList>
    </citation>
    <scope>NUCLEOTIDE SEQUENCE</scope>
    <source>
        <strain evidence="1">BECK_S313</strain>
    </source>
</reference>
<dbReference type="EMBL" id="CAADFK010000074">
    <property type="protein sequence ID" value="VFK15232.1"/>
    <property type="molecule type" value="Genomic_DNA"/>
</dbReference>
<accession>A0A450WDY0</accession>
<name>A0A450WDY0_9GAMM</name>
<dbReference type="AlphaFoldDB" id="A0A450WDY0"/>
<sequence length="51" mass="5789">MLLLFPRACVGTGEGPRLERFPLITVKIFEAIKKFPIPAMPIRVIIQEQPI</sequence>
<organism evidence="1">
    <name type="scientific">Candidatus Kentrum sp. LPFa</name>
    <dbReference type="NCBI Taxonomy" id="2126335"/>
    <lineage>
        <taxon>Bacteria</taxon>
        <taxon>Pseudomonadati</taxon>
        <taxon>Pseudomonadota</taxon>
        <taxon>Gammaproteobacteria</taxon>
        <taxon>Candidatus Kentrum</taxon>
    </lineage>
</organism>
<protein>
    <submittedName>
        <fullName evidence="1">Uncharacterized protein</fullName>
    </submittedName>
</protein>
<evidence type="ECO:0000313" key="1">
    <source>
        <dbReference type="EMBL" id="VFK15232.1"/>
    </source>
</evidence>
<proteinExistence type="predicted"/>
<gene>
    <name evidence="1" type="ORF">BECKLPF1236B_GA0070989_10745</name>
</gene>